<dbReference type="InterPro" id="IPR014025">
    <property type="entry name" value="Glutaredoxin_subgr"/>
</dbReference>
<evidence type="ECO:0000256" key="2">
    <source>
        <dbReference type="ARBA" id="ARBA00022448"/>
    </source>
</evidence>
<name>A0A2Z6E4H8_9GAMM</name>
<dbReference type="GO" id="GO:0034599">
    <property type="term" value="P:cellular response to oxidative stress"/>
    <property type="evidence" value="ECO:0007669"/>
    <property type="project" value="TreeGrafter"/>
</dbReference>
<evidence type="ECO:0000256" key="4">
    <source>
        <dbReference type="ARBA" id="ARBA00023157"/>
    </source>
</evidence>
<dbReference type="InterPro" id="IPR036249">
    <property type="entry name" value="Thioredoxin-like_sf"/>
</dbReference>
<dbReference type="PRINTS" id="PR00160">
    <property type="entry name" value="GLUTAREDOXIN"/>
</dbReference>
<dbReference type="Pfam" id="PF00462">
    <property type="entry name" value="Glutaredoxin"/>
    <property type="match status" value="1"/>
</dbReference>
<reference evidence="9" key="1">
    <citation type="submission" date="2018-04" db="EMBL/GenBank/DDBJ databases">
        <authorList>
            <person name="Watanabe M."/>
            <person name="Kojima H."/>
        </authorList>
    </citation>
    <scope>NUCLEOTIDE SEQUENCE [LARGE SCALE GENOMIC DNA]</scope>
    <source>
        <strain evidence="9">Dysh456</strain>
    </source>
</reference>
<keyword evidence="3 6" id="KW-0249">Electron transport</keyword>
<dbReference type="PANTHER" id="PTHR45694:SF18">
    <property type="entry name" value="GLUTAREDOXIN-1-RELATED"/>
    <property type="match status" value="1"/>
</dbReference>
<dbReference type="InterPro" id="IPR002109">
    <property type="entry name" value="Glutaredoxin"/>
</dbReference>
<dbReference type="Gene3D" id="3.40.30.10">
    <property type="entry name" value="Glutaredoxin"/>
    <property type="match status" value="1"/>
</dbReference>
<dbReference type="OrthoDB" id="9814618at2"/>
<evidence type="ECO:0000256" key="5">
    <source>
        <dbReference type="ARBA" id="ARBA00023284"/>
    </source>
</evidence>
<sequence>MPRIEIFSTATCPYCTAAKNLLKAKGLSWEEVRIDTDPAQRERMLERSGGRRTVPQIFINDQHVGGYDDLVAADRSGKLKTLLESAT</sequence>
<dbReference type="KEGG" id="rbd:ALSL_1358"/>
<dbReference type="GO" id="GO:0015038">
    <property type="term" value="F:glutathione disulfide oxidoreductase activity"/>
    <property type="evidence" value="ECO:0007669"/>
    <property type="project" value="UniProtKB-UniRule"/>
</dbReference>
<dbReference type="EMBL" id="AP018560">
    <property type="protein sequence ID" value="BBD80015.1"/>
    <property type="molecule type" value="Genomic_DNA"/>
</dbReference>
<keyword evidence="9" id="KW-1185">Reference proteome</keyword>
<gene>
    <name evidence="8" type="ORF">ALSL_1358</name>
</gene>
<dbReference type="InterPro" id="IPR011767">
    <property type="entry name" value="GLR_AS"/>
</dbReference>
<comment type="similarity">
    <text evidence="1 6">Belongs to the glutaredoxin family.</text>
</comment>
<keyword evidence="4" id="KW-1015">Disulfide bond</keyword>
<evidence type="ECO:0000256" key="6">
    <source>
        <dbReference type="RuleBase" id="RU364065"/>
    </source>
</evidence>
<dbReference type="PROSITE" id="PS51354">
    <property type="entry name" value="GLUTAREDOXIN_2"/>
    <property type="match status" value="1"/>
</dbReference>
<dbReference type="AlphaFoldDB" id="A0A2Z6E4H8"/>
<keyword evidence="6" id="KW-0963">Cytoplasm</keyword>
<feature type="domain" description="GST N-terminal" evidence="7">
    <location>
        <begin position="2"/>
        <end position="87"/>
    </location>
</feature>
<dbReference type="InterPro" id="IPR004045">
    <property type="entry name" value="Glutathione_S-Trfase_N"/>
</dbReference>
<dbReference type="InterPro" id="IPR011900">
    <property type="entry name" value="GRX_bact"/>
</dbReference>
<dbReference type="SUPFAM" id="SSF52833">
    <property type="entry name" value="Thioredoxin-like"/>
    <property type="match status" value="1"/>
</dbReference>
<reference evidence="9" key="2">
    <citation type="submission" date="2018-06" db="EMBL/GenBank/DDBJ databases">
        <title>Genome sequence of Rhodanobacteraceae bacterium strain Dysh456.</title>
        <authorList>
            <person name="Fukui M."/>
        </authorList>
    </citation>
    <scope>NUCLEOTIDE SEQUENCE [LARGE SCALE GENOMIC DNA]</scope>
    <source>
        <strain evidence="9">Dysh456</strain>
    </source>
</reference>
<proteinExistence type="inferred from homology"/>
<dbReference type="Proteomes" id="UP000270530">
    <property type="component" value="Chromosome"/>
</dbReference>
<dbReference type="GO" id="GO:0005737">
    <property type="term" value="C:cytoplasm"/>
    <property type="evidence" value="ECO:0007669"/>
    <property type="project" value="TreeGrafter"/>
</dbReference>
<dbReference type="NCBIfam" id="TIGR02181">
    <property type="entry name" value="GRX_bact"/>
    <property type="match status" value="1"/>
</dbReference>
<evidence type="ECO:0000259" key="7">
    <source>
        <dbReference type="PROSITE" id="PS50404"/>
    </source>
</evidence>
<comment type="function">
    <text evidence="6">Has a glutathione-disulfide oxidoreductase activity in the presence of NADPH and glutathione reductase. Reduces low molecular weight disulfides and proteins.</text>
</comment>
<evidence type="ECO:0000256" key="3">
    <source>
        <dbReference type="ARBA" id="ARBA00022982"/>
    </source>
</evidence>
<evidence type="ECO:0000256" key="1">
    <source>
        <dbReference type="ARBA" id="ARBA00007787"/>
    </source>
</evidence>
<dbReference type="RefSeq" id="WP_126537652.1">
    <property type="nucleotide sequence ID" value="NZ_AP018560.1"/>
</dbReference>
<dbReference type="PROSITE" id="PS50404">
    <property type="entry name" value="GST_NTER"/>
    <property type="match status" value="1"/>
</dbReference>
<keyword evidence="2 6" id="KW-0813">Transport</keyword>
<dbReference type="CDD" id="cd03418">
    <property type="entry name" value="GRX_GRXb_1_3_like"/>
    <property type="match status" value="1"/>
</dbReference>
<keyword evidence="5 6" id="KW-0676">Redox-active center</keyword>
<dbReference type="GO" id="GO:0045454">
    <property type="term" value="P:cell redox homeostasis"/>
    <property type="evidence" value="ECO:0007669"/>
    <property type="project" value="InterPro"/>
</dbReference>
<accession>A0A2Z6E4H8</accession>
<evidence type="ECO:0000313" key="8">
    <source>
        <dbReference type="EMBL" id="BBD80015.1"/>
    </source>
</evidence>
<dbReference type="PANTHER" id="PTHR45694">
    <property type="entry name" value="GLUTAREDOXIN 2"/>
    <property type="match status" value="1"/>
</dbReference>
<protein>
    <recommendedName>
        <fullName evidence="6">Glutaredoxin</fullName>
    </recommendedName>
</protein>
<evidence type="ECO:0000313" key="9">
    <source>
        <dbReference type="Proteomes" id="UP000270530"/>
    </source>
</evidence>
<dbReference type="PROSITE" id="PS00195">
    <property type="entry name" value="GLUTAREDOXIN_1"/>
    <property type="match status" value="1"/>
</dbReference>
<organism evidence="8 9">
    <name type="scientific">Aerosticca soli</name>
    <dbReference type="NCBI Taxonomy" id="2010829"/>
    <lineage>
        <taxon>Bacteria</taxon>
        <taxon>Pseudomonadati</taxon>
        <taxon>Pseudomonadota</taxon>
        <taxon>Gammaproteobacteria</taxon>
        <taxon>Lysobacterales</taxon>
        <taxon>Rhodanobacteraceae</taxon>
        <taxon>Aerosticca</taxon>
    </lineage>
</organism>